<dbReference type="Pfam" id="PF01872">
    <property type="entry name" value="RibD_C"/>
    <property type="match status" value="1"/>
</dbReference>
<evidence type="ECO:0000259" key="1">
    <source>
        <dbReference type="Pfam" id="PF01872"/>
    </source>
</evidence>
<dbReference type="InterPro" id="IPR024072">
    <property type="entry name" value="DHFR-like_dom_sf"/>
</dbReference>
<comment type="caution">
    <text evidence="2">The sequence shown here is derived from an EMBL/GenBank/DDBJ whole genome shotgun (WGS) entry which is preliminary data.</text>
</comment>
<organism evidence="2 3">
    <name type="scientific">Rhodovulum strictum</name>
    <dbReference type="NCBI Taxonomy" id="58314"/>
    <lineage>
        <taxon>Bacteria</taxon>
        <taxon>Pseudomonadati</taxon>
        <taxon>Pseudomonadota</taxon>
        <taxon>Alphaproteobacteria</taxon>
        <taxon>Rhodobacterales</taxon>
        <taxon>Paracoccaceae</taxon>
        <taxon>Rhodovulum</taxon>
    </lineage>
</organism>
<protein>
    <submittedName>
        <fullName evidence="2">Dihydrofolate reductase</fullName>
    </submittedName>
</protein>
<evidence type="ECO:0000313" key="2">
    <source>
        <dbReference type="EMBL" id="MRH22510.1"/>
    </source>
</evidence>
<dbReference type="RefSeq" id="WP_153749787.1">
    <property type="nucleotide sequence ID" value="NZ_BAAADI010000039.1"/>
</dbReference>
<sequence>MPTGHVFSATSLDGFIARLDGGLDWLDTANTAGEDHGYQEFMDGIDGIVMGRATFDIALGFEPWPYDKPLLVLSRKLDPADIPSHLADRITIVRSVSDALAEGQRRGWDRIYVDGGATIRAFLDAGAISDMVISRIPVLIGTGLPLFGPLSGDLPLRHIETRAFPSGLVQSRYEVPR</sequence>
<accession>A0A844BA96</accession>
<dbReference type="Gene3D" id="3.40.430.10">
    <property type="entry name" value="Dihydrofolate Reductase, subunit A"/>
    <property type="match status" value="1"/>
</dbReference>
<dbReference type="AlphaFoldDB" id="A0A844BA96"/>
<gene>
    <name evidence="2" type="ORF">GH815_16155</name>
</gene>
<dbReference type="SUPFAM" id="SSF53597">
    <property type="entry name" value="Dihydrofolate reductase-like"/>
    <property type="match status" value="1"/>
</dbReference>
<reference evidence="2 3" key="1">
    <citation type="submission" date="2019-11" db="EMBL/GenBank/DDBJ databases">
        <title>Draft Whole-Genome sequence of the marine photosynthetic bacterium Rhodovulum strictum DSM 11289.</title>
        <authorList>
            <person name="Kyndt J.A."/>
            <person name="Meyer T.E."/>
        </authorList>
    </citation>
    <scope>NUCLEOTIDE SEQUENCE [LARGE SCALE GENOMIC DNA]</scope>
    <source>
        <strain evidence="2 3">DSM 11289</strain>
    </source>
</reference>
<dbReference type="InterPro" id="IPR050765">
    <property type="entry name" value="Riboflavin_Biosynth_HTPR"/>
</dbReference>
<dbReference type="InterPro" id="IPR002734">
    <property type="entry name" value="RibDG_C"/>
</dbReference>
<dbReference type="GO" id="GO:0009231">
    <property type="term" value="P:riboflavin biosynthetic process"/>
    <property type="evidence" value="ECO:0007669"/>
    <property type="project" value="InterPro"/>
</dbReference>
<name>A0A844BA96_9RHOB</name>
<dbReference type="OrthoDB" id="9782335at2"/>
<feature type="domain" description="Bacterial bifunctional deaminase-reductase C-terminal" evidence="1">
    <location>
        <begin position="5"/>
        <end position="169"/>
    </location>
</feature>
<dbReference type="Proteomes" id="UP000466730">
    <property type="component" value="Unassembled WGS sequence"/>
</dbReference>
<dbReference type="PANTHER" id="PTHR38011:SF11">
    <property type="entry name" value="2,5-DIAMINO-6-RIBOSYLAMINO-4(3H)-PYRIMIDINONE 5'-PHOSPHATE REDUCTASE"/>
    <property type="match status" value="1"/>
</dbReference>
<dbReference type="EMBL" id="WJPO01000032">
    <property type="protein sequence ID" value="MRH22510.1"/>
    <property type="molecule type" value="Genomic_DNA"/>
</dbReference>
<dbReference type="PANTHER" id="PTHR38011">
    <property type="entry name" value="DIHYDROFOLATE REDUCTASE FAMILY PROTEIN (AFU_ORTHOLOGUE AFUA_8G06820)"/>
    <property type="match status" value="1"/>
</dbReference>
<proteinExistence type="predicted"/>
<evidence type="ECO:0000313" key="3">
    <source>
        <dbReference type="Proteomes" id="UP000466730"/>
    </source>
</evidence>
<keyword evidence="3" id="KW-1185">Reference proteome</keyword>
<dbReference type="GO" id="GO:0008703">
    <property type="term" value="F:5-amino-6-(5-phosphoribosylamino)uracil reductase activity"/>
    <property type="evidence" value="ECO:0007669"/>
    <property type="project" value="InterPro"/>
</dbReference>